<dbReference type="GO" id="GO:0016020">
    <property type="term" value="C:membrane"/>
    <property type="evidence" value="ECO:0007669"/>
    <property type="project" value="InterPro"/>
</dbReference>
<dbReference type="GO" id="GO:0015232">
    <property type="term" value="F:heme transmembrane transporter activity"/>
    <property type="evidence" value="ECO:0007669"/>
    <property type="project" value="InterPro"/>
</dbReference>
<evidence type="ECO:0000313" key="3">
    <source>
        <dbReference type="EMBL" id="KAK7405704.1"/>
    </source>
</evidence>
<dbReference type="Proteomes" id="UP001386955">
    <property type="component" value="Unassembled WGS sequence"/>
</dbReference>
<dbReference type="GO" id="GO:0017004">
    <property type="term" value="P:cytochrome complex assembly"/>
    <property type="evidence" value="ECO:0007669"/>
    <property type="project" value="UniProtKB-KW"/>
</dbReference>
<proteinExistence type="inferred from homology"/>
<protein>
    <submittedName>
        <fullName evidence="3">Uncharacterized protein</fullName>
    </submittedName>
</protein>
<keyword evidence="2" id="KW-0201">Cytochrome c-type biogenesis</keyword>
<dbReference type="EMBL" id="JAYMYS010000002">
    <property type="protein sequence ID" value="KAK7405704.1"/>
    <property type="molecule type" value="Genomic_DNA"/>
</dbReference>
<evidence type="ECO:0000256" key="2">
    <source>
        <dbReference type="ARBA" id="ARBA00022748"/>
    </source>
</evidence>
<reference evidence="3 4" key="1">
    <citation type="submission" date="2024-01" db="EMBL/GenBank/DDBJ databases">
        <title>The genomes of 5 underutilized Papilionoideae crops provide insights into root nodulation and disease resistanc.</title>
        <authorList>
            <person name="Jiang F."/>
        </authorList>
    </citation>
    <scope>NUCLEOTIDE SEQUENCE [LARGE SCALE GENOMIC DNA]</scope>
    <source>
        <strain evidence="3">DUOXIRENSHENG_FW03</strain>
        <tissue evidence="3">Leaves</tissue>
    </source>
</reference>
<organism evidence="3 4">
    <name type="scientific">Psophocarpus tetragonolobus</name>
    <name type="common">Winged bean</name>
    <name type="synonym">Dolichos tetragonolobus</name>
    <dbReference type="NCBI Taxonomy" id="3891"/>
    <lineage>
        <taxon>Eukaryota</taxon>
        <taxon>Viridiplantae</taxon>
        <taxon>Streptophyta</taxon>
        <taxon>Embryophyta</taxon>
        <taxon>Tracheophyta</taxon>
        <taxon>Spermatophyta</taxon>
        <taxon>Magnoliopsida</taxon>
        <taxon>eudicotyledons</taxon>
        <taxon>Gunneridae</taxon>
        <taxon>Pentapetalae</taxon>
        <taxon>rosids</taxon>
        <taxon>fabids</taxon>
        <taxon>Fabales</taxon>
        <taxon>Fabaceae</taxon>
        <taxon>Papilionoideae</taxon>
        <taxon>50 kb inversion clade</taxon>
        <taxon>NPAAA clade</taxon>
        <taxon>indigoferoid/millettioid clade</taxon>
        <taxon>Phaseoleae</taxon>
        <taxon>Psophocarpus</taxon>
    </lineage>
</organism>
<comment type="caution">
    <text evidence="3">The sequence shown here is derived from an EMBL/GenBank/DDBJ whole genome shotgun (WGS) entry which is preliminary data.</text>
</comment>
<keyword evidence="4" id="KW-1185">Reference proteome</keyword>
<accession>A0AAN9SVZ8</accession>
<evidence type="ECO:0000256" key="1">
    <source>
        <dbReference type="ARBA" id="ARBA00009186"/>
    </source>
</evidence>
<dbReference type="PANTHER" id="PTHR43653">
    <property type="entry name" value="CYTOCHROME C ASSEMBLY PROTEIN-RELATED"/>
    <property type="match status" value="1"/>
</dbReference>
<gene>
    <name evidence="3" type="ORF">VNO78_07311</name>
</gene>
<dbReference type="AlphaFoldDB" id="A0AAN9SVZ8"/>
<evidence type="ECO:0000313" key="4">
    <source>
        <dbReference type="Proteomes" id="UP001386955"/>
    </source>
</evidence>
<name>A0AAN9SVZ8_PSOTE</name>
<dbReference type="InterPro" id="IPR003567">
    <property type="entry name" value="Cyt_c_biogenesis"/>
</dbReference>
<comment type="similarity">
    <text evidence="1">Belongs to the CcmF/CycK/Ccl1/NrfE/CcsA family.</text>
</comment>
<dbReference type="PANTHER" id="PTHR43653:SF1">
    <property type="entry name" value="CYTOCHROME C-TYPE BIOGENESIS PROTEIN CCMF"/>
    <property type="match status" value="1"/>
</dbReference>
<sequence>MPGSWWAHHELGQDGWWFRDPIENASFMPWAFSDRGSLAGRAQTSAHPSSFQRRTFPLSDCNCYGLQFLVLNQPFLAELYKALREKSKGDLLFLLRSPSESHRRPVALLSEEPLAAFSSRLRSESSFFGKEGEVHLDSYNGQGAWRPCSLRQSLGGSRFWSMLGEEIRRQLKELLESLTKTRVRHLTMKEQTEVERKGR</sequence>